<evidence type="ECO:0000256" key="7">
    <source>
        <dbReference type="ARBA" id="ARBA00023242"/>
    </source>
</evidence>
<comment type="subcellular location">
    <subcellularLocation>
        <location evidence="1">Nucleus</location>
        <location evidence="1">Nucleolus</location>
    </subcellularLocation>
</comment>
<evidence type="ECO:0000256" key="9">
    <source>
        <dbReference type="SAM" id="SignalP"/>
    </source>
</evidence>
<dbReference type="PANTHER" id="PTHR47126">
    <property type="entry name" value="5'-ADENYLYLSULFATE REDUCTASE-LIKE 7"/>
    <property type="match status" value="1"/>
</dbReference>
<evidence type="ECO:0000256" key="4">
    <source>
        <dbReference type="ARBA" id="ARBA00022728"/>
    </source>
</evidence>
<dbReference type="PANTHER" id="PTHR47126:SF3">
    <property type="entry name" value="5'-ADENYLYLSULFATE REDUCTASE-LIKE 5"/>
    <property type="match status" value="1"/>
</dbReference>
<dbReference type="SUPFAM" id="SSF52833">
    <property type="entry name" value="Thioredoxin-like"/>
    <property type="match status" value="1"/>
</dbReference>
<evidence type="ECO:0008006" key="14">
    <source>
        <dbReference type="Google" id="ProtNLM"/>
    </source>
</evidence>
<dbReference type="Gene3D" id="3.30.1330.30">
    <property type="match status" value="1"/>
</dbReference>
<dbReference type="GO" id="GO:0008380">
    <property type="term" value="P:RNA splicing"/>
    <property type="evidence" value="ECO:0007669"/>
    <property type="project" value="UniProtKB-KW"/>
</dbReference>
<proteinExistence type="inferred from homology"/>
<dbReference type="GO" id="GO:0005681">
    <property type="term" value="C:spliceosomal complex"/>
    <property type="evidence" value="ECO:0007669"/>
    <property type="project" value="UniProtKB-KW"/>
</dbReference>
<dbReference type="Proteomes" id="UP000298416">
    <property type="component" value="Unassembled WGS sequence"/>
</dbReference>
<dbReference type="InterPro" id="IPR044794">
    <property type="entry name" value="APRL5/7"/>
</dbReference>
<keyword evidence="7" id="KW-0539">Nucleus</keyword>
<dbReference type="InterPro" id="IPR013766">
    <property type="entry name" value="Thioredoxin_domain"/>
</dbReference>
<feature type="chain" id="PRO_5036442724" description="Ribonucloprotein" evidence="9">
    <location>
        <begin position="21"/>
        <end position="423"/>
    </location>
</feature>
<name>A0A8X8XSH9_SALSN</name>
<gene>
    <name evidence="12" type="ORF">SASPL_119319</name>
</gene>
<dbReference type="InterPro" id="IPR018492">
    <property type="entry name" value="Ribosomal_eL8/Nhp2"/>
</dbReference>
<protein>
    <recommendedName>
        <fullName evidence="14">Ribonucloprotein</fullName>
    </recommendedName>
</protein>
<dbReference type="GO" id="GO:0006397">
    <property type="term" value="P:mRNA processing"/>
    <property type="evidence" value="ECO:0007669"/>
    <property type="project" value="UniProtKB-KW"/>
</dbReference>
<dbReference type="PRINTS" id="PR00881">
    <property type="entry name" value="L7ARS6FAMILY"/>
</dbReference>
<dbReference type="GO" id="GO:0003723">
    <property type="term" value="F:RNA binding"/>
    <property type="evidence" value="ECO:0007669"/>
    <property type="project" value="UniProtKB-KW"/>
</dbReference>
<keyword evidence="9" id="KW-0732">Signal</keyword>
<evidence type="ECO:0000256" key="8">
    <source>
        <dbReference type="ARBA" id="ARBA00023274"/>
    </source>
</evidence>
<dbReference type="EMBL" id="PNBA02000007">
    <property type="protein sequence ID" value="KAG6417168.1"/>
    <property type="molecule type" value="Genomic_DNA"/>
</dbReference>
<keyword evidence="6" id="KW-0508">mRNA splicing</keyword>
<comment type="similarity">
    <text evidence="2">Belongs to the eukaryotic ribosomal protein eL8 family.</text>
</comment>
<evidence type="ECO:0000259" key="10">
    <source>
        <dbReference type="Pfam" id="PF00085"/>
    </source>
</evidence>
<evidence type="ECO:0000256" key="3">
    <source>
        <dbReference type="ARBA" id="ARBA00022664"/>
    </source>
</evidence>
<keyword evidence="4" id="KW-0747">Spliceosome</keyword>
<feature type="domain" description="Thioredoxin" evidence="10">
    <location>
        <begin position="71"/>
        <end position="157"/>
    </location>
</feature>
<organism evidence="12">
    <name type="scientific">Salvia splendens</name>
    <name type="common">Scarlet sage</name>
    <dbReference type="NCBI Taxonomy" id="180675"/>
    <lineage>
        <taxon>Eukaryota</taxon>
        <taxon>Viridiplantae</taxon>
        <taxon>Streptophyta</taxon>
        <taxon>Embryophyta</taxon>
        <taxon>Tracheophyta</taxon>
        <taxon>Spermatophyta</taxon>
        <taxon>Magnoliopsida</taxon>
        <taxon>eudicotyledons</taxon>
        <taxon>Gunneridae</taxon>
        <taxon>Pentapetalae</taxon>
        <taxon>asterids</taxon>
        <taxon>lamiids</taxon>
        <taxon>Lamiales</taxon>
        <taxon>Lamiaceae</taxon>
        <taxon>Nepetoideae</taxon>
        <taxon>Mentheae</taxon>
        <taxon>Salviinae</taxon>
        <taxon>Salvia</taxon>
        <taxon>Salvia subgen. Calosphace</taxon>
        <taxon>core Calosphace</taxon>
    </lineage>
</organism>
<dbReference type="Pfam" id="PF00085">
    <property type="entry name" value="Thioredoxin"/>
    <property type="match status" value="1"/>
</dbReference>
<dbReference type="InterPro" id="IPR004037">
    <property type="entry name" value="Ribosomal_eL8-like_CS"/>
</dbReference>
<dbReference type="InterPro" id="IPR029064">
    <property type="entry name" value="Ribosomal_eL30-like_sf"/>
</dbReference>
<feature type="signal peptide" evidence="9">
    <location>
        <begin position="1"/>
        <end position="20"/>
    </location>
</feature>
<keyword evidence="3" id="KW-0507">mRNA processing</keyword>
<dbReference type="InterPro" id="IPR004038">
    <property type="entry name" value="Ribosomal_eL8/eL30/eS12/Gad45"/>
</dbReference>
<keyword evidence="5" id="KW-0694">RNA-binding</keyword>
<dbReference type="GO" id="GO:0042254">
    <property type="term" value="P:ribosome biogenesis"/>
    <property type="evidence" value="ECO:0007669"/>
    <property type="project" value="InterPro"/>
</dbReference>
<dbReference type="AlphaFoldDB" id="A0A8X8XSH9"/>
<dbReference type="InterPro" id="IPR036249">
    <property type="entry name" value="Thioredoxin-like_sf"/>
</dbReference>
<evidence type="ECO:0000256" key="1">
    <source>
        <dbReference type="ARBA" id="ARBA00004604"/>
    </source>
</evidence>
<sequence length="423" mass="47136">MEFPMGKCVCIFMCILAASATSFRLVSSSSTCVRDSMEFLHDLNSQCPLSIHCSSPPIQVNEESLEIAMSSIQDNEYVAVLFYASWCPFSSIFKSRFSTLSSMYPQIKHVMVDQTSVLPSVFSRYGIHSVPSLIIVNQSSRVRYHGRKDLNSVVNFYKKTTGLDPVVDIVDDTACNLESEKQVFGVWKGASLKEISSREPFLLVSIIFSVSRAFLYLFPSIASHIMAIWLAHIPHLNMGIFGESRQLIGRALHLIDVKRVWSKLKVCKTRNFHKGARNARTAEAVNPKAYPLADAQLITTILDLVQQAANYKQLKKGANEATKTLNRGISEFVVMAADAEPLEILLHLPLLAEDKNVPYVFVPSKQALGRACGVTRPVIACSVTSNEGSQLKSQIQQLKDSDLIMQKSPFQHDWPLDNPQGFD</sequence>
<dbReference type="InterPro" id="IPR002415">
    <property type="entry name" value="H/ACA_rnp_Nhp2-like"/>
</dbReference>
<dbReference type="Pfam" id="PF01248">
    <property type="entry name" value="Ribosomal_L7Ae"/>
    <property type="match status" value="1"/>
</dbReference>
<evidence type="ECO:0000256" key="5">
    <source>
        <dbReference type="ARBA" id="ARBA00022884"/>
    </source>
</evidence>
<reference evidence="12" key="1">
    <citation type="submission" date="2018-01" db="EMBL/GenBank/DDBJ databases">
        <authorList>
            <person name="Mao J.F."/>
        </authorList>
    </citation>
    <scope>NUCLEOTIDE SEQUENCE</scope>
    <source>
        <strain evidence="12">Huo1</strain>
        <tissue evidence="12">Leaf</tissue>
    </source>
</reference>
<dbReference type="PRINTS" id="PR00883">
    <property type="entry name" value="NUCLEARHMG"/>
</dbReference>
<evidence type="ECO:0000256" key="2">
    <source>
        <dbReference type="ARBA" id="ARBA00007337"/>
    </source>
</evidence>
<accession>A0A8X8XSH9</accession>
<keyword evidence="8" id="KW-0687">Ribonucleoprotein</keyword>
<dbReference type="CDD" id="cd21104">
    <property type="entry name" value="SNU13"/>
    <property type="match status" value="1"/>
</dbReference>
<evidence type="ECO:0000256" key="6">
    <source>
        <dbReference type="ARBA" id="ARBA00023187"/>
    </source>
</evidence>
<dbReference type="SUPFAM" id="SSF55315">
    <property type="entry name" value="L30e-like"/>
    <property type="match status" value="1"/>
</dbReference>
<evidence type="ECO:0000259" key="11">
    <source>
        <dbReference type="Pfam" id="PF01248"/>
    </source>
</evidence>
<evidence type="ECO:0000313" key="13">
    <source>
        <dbReference type="Proteomes" id="UP000298416"/>
    </source>
</evidence>
<keyword evidence="13" id="KW-1185">Reference proteome</keyword>
<dbReference type="FunFam" id="3.30.1330.30:FF:000002">
    <property type="entry name" value="NHP2-like protein 1 homolog"/>
    <property type="match status" value="1"/>
</dbReference>
<reference evidence="12" key="2">
    <citation type="submission" date="2020-08" db="EMBL/GenBank/DDBJ databases">
        <title>Plant Genome Project.</title>
        <authorList>
            <person name="Zhang R.-G."/>
        </authorList>
    </citation>
    <scope>NUCLEOTIDE SEQUENCE</scope>
    <source>
        <strain evidence="12">Huo1</strain>
        <tissue evidence="12">Leaf</tissue>
    </source>
</reference>
<comment type="caution">
    <text evidence="12">The sequence shown here is derived from an EMBL/GenBank/DDBJ whole genome shotgun (WGS) entry which is preliminary data.</text>
</comment>
<dbReference type="PROSITE" id="PS01082">
    <property type="entry name" value="RIBOSOMAL_L7AE"/>
    <property type="match status" value="1"/>
</dbReference>
<feature type="domain" description="Ribosomal protein eL8/eL30/eS12/Gadd45" evidence="11">
    <location>
        <begin position="301"/>
        <end position="390"/>
    </location>
</feature>
<dbReference type="GO" id="GO:0005730">
    <property type="term" value="C:nucleolus"/>
    <property type="evidence" value="ECO:0007669"/>
    <property type="project" value="UniProtKB-SubCell"/>
</dbReference>
<evidence type="ECO:0000313" key="12">
    <source>
        <dbReference type="EMBL" id="KAG6417168.1"/>
    </source>
</evidence>
<dbReference type="Gene3D" id="3.40.30.10">
    <property type="entry name" value="Glutaredoxin"/>
    <property type="match status" value="1"/>
</dbReference>